<keyword evidence="3 4" id="KW-0687">Ribonucleoprotein</keyword>
<sequence length="102" mass="10150">MEYIYAALLLHNAGKDINEENVKAVLSAAGTAADDARVKALVAALDGVDIEDAISKAAAAPVAVAAAPAAAAPAAAVEEEAEEEEEKEDEEGGMAGLGALFG</sequence>
<dbReference type="PANTHER" id="PTHR45696">
    <property type="entry name" value="60S ACIDIC RIBOSOMAL PROTEIN P1"/>
    <property type="match status" value="1"/>
</dbReference>
<evidence type="ECO:0000256" key="1">
    <source>
        <dbReference type="ARBA" id="ARBA00005436"/>
    </source>
</evidence>
<dbReference type="EMBL" id="CM001555">
    <property type="protein sequence ID" value="EJG08091.1"/>
    <property type="molecule type" value="Genomic_DNA"/>
</dbReference>
<evidence type="ECO:0000313" key="6">
    <source>
        <dbReference type="EMBL" id="EJG08091.1"/>
    </source>
</evidence>
<evidence type="ECO:0000256" key="5">
    <source>
        <dbReference type="SAM" id="MobiDB-lite"/>
    </source>
</evidence>
<evidence type="ECO:0000256" key="3">
    <source>
        <dbReference type="ARBA" id="ARBA00023274"/>
    </source>
</evidence>
<dbReference type="CDD" id="cd05832">
    <property type="entry name" value="Ribosomal_L12p"/>
    <property type="match status" value="1"/>
</dbReference>
<dbReference type="FunFam" id="1.10.10.1410:FF:000002">
    <property type="entry name" value="60S acidic ribosomal protein P2"/>
    <property type="match status" value="1"/>
</dbReference>
<keyword evidence="2 4" id="KW-0689">Ribosomal protein</keyword>
<comment type="function">
    <text evidence="4">Forms part of the ribosomal stalk, playing a central role in the interaction of the ribosome with GTP-bound translation factors.</text>
</comment>
<keyword evidence="7" id="KW-1185">Reference proteome</keyword>
<dbReference type="InterPro" id="IPR022295">
    <property type="entry name" value="Ribosomal_P1_arc"/>
</dbReference>
<reference evidence="6 7" key="1">
    <citation type="submission" date="2011-08" db="EMBL/GenBank/DDBJ databases">
        <title>The complete genome of Methanofollis liminatans DSM 4140.</title>
        <authorList>
            <consortium name="US DOE Joint Genome Institute (JGI-PGF)"/>
            <person name="Lucas S."/>
            <person name="Han J."/>
            <person name="Lapidus A."/>
            <person name="Bruce D."/>
            <person name="Goodwin L."/>
            <person name="Pitluck S."/>
            <person name="Peters L."/>
            <person name="Kyrpides N."/>
            <person name="Mavromatis K."/>
            <person name="Ivanova N."/>
            <person name="Mikhailova N."/>
            <person name="Lu M."/>
            <person name="Detter J.C."/>
            <person name="Tapia R."/>
            <person name="Han C."/>
            <person name="Land M."/>
            <person name="Hauser L."/>
            <person name="Markowitz V."/>
            <person name="Cheng J.-F."/>
            <person name="Hugenholtz P."/>
            <person name="Woyke T."/>
            <person name="Wu D."/>
            <person name="Spring S."/>
            <person name="Schuler E."/>
            <person name="Brambilla E."/>
            <person name="Klenk H.-P."/>
            <person name="Eisen J.A."/>
        </authorList>
    </citation>
    <scope>NUCLEOTIDE SEQUENCE [LARGE SCALE GENOMIC DNA]</scope>
    <source>
        <strain evidence="6 7">DSM 4140</strain>
    </source>
</reference>
<evidence type="ECO:0000313" key="7">
    <source>
        <dbReference type="Proteomes" id="UP000005095"/>
    </source>
</evidence>
<dbReference type="InterPro" id="IPR027534">
    <property type="entry name" value="Ribosomal_P1/P2"/>
</dbReference>
<accession>J0S2F1</accession>
<dbReference type="GO" id="GO:1990904">
    <property type="term" value="C:ribonucleoprotein complex"/>
    <property type="evidence" value="ECO:0007669"/>
    <property type="project" value="UniProtKB-KW"/>
</dbReference>
<dbReference type="STRING" id="28892.Metli_2150"/>
<proteinExistence type="inferred from homology"/>
<dbReference type="PANTHER" id="PTHR45696:SF10">
    <property type="entry name" value="LARGE RIBOSOMAL SUBUNIT PROTEIN P1"/>
    <property type="match status" value="1"/>
</dbReference>
<evidence type="ECO:0000256" key="4">
    <source>
        <dbReference type="HAMAP-Rule" id="MF_01478"/>
    </source>
</evidence>
<dbReference type="OrthoDB" id="3337at2157"/>
<comment type="similarity">
    <text evidence="1 4">Belongs to the eukaryotic ribosomal protein P1/P2 family.</text>
</comment>
<dbReference type="GO" id="GO:0005840">
    <property type="term" value="C:ribosome"/>
    <property type="evidence" value="ECO:0007669"/>
    <property type="project" value="UniProtKB-KW"/>
</dbReference>
<organism evidence="6 7">
    <name type="scientific">Methanofollis liminatans DSM 4140</name>
    <dbReference type="NCBI Taxonomy" id="28892"/>
    <lineage>
        <taxon>Archaea</taxon>
        <taxon>Methanobacteriati</taxon>
        <taxon>Methanobacteriota</taxon>
        <taxon>Stenosarchaea group</taxon>
        <taxon>Methanomicrobia</taxon>
        <taxon>Methanomicrobiales</taxon>
        <taxon>Methanomicrobiaceae</taxon>
        <taxon>Methanofollis</taxon>
    </lineage>
</organism>
<dbReference type="InterPro" id="IPR038716">
    <property type="entry name" value="P1/P2_N_sf"/>
</dbReference>
<evidence type="ECO:0000256" key="2">
    <source>
        <dbReference type="ARBA" id="ARBA00022980"/>
    </source>
</evidence>
<name>J0S2F1_9EURY</name>
<feature type="compositionally biased region" description="Acidic residues" evidence="5">
    <location>
        <begin position="77"/>
        <end position="92"/>
    </location>
</feature>
<dbReference type="RefSeq" id="WP_004040312.1">
    <property type="nucleotide sequence ID" value="NZ_CM001555.1"/>
</dbReference>
<comment type="subunit">
    <text evidence="4">Part of the 50S ribosomal subunit. Homodimer, it forms part of the ribosomal stalk which helps the ribosome interact with GTP-bound translation factors. Forms a heptameric L10(L12)2(L12)2(L12)2 complex, where L10 forms an elongated spine to which the L12 dimers bind in a sequential fashion.</text>
</comment>
<dbReference type="GO" id="GO:0003735">
    <property type="term" value="F:structural constituent of ribosome"/>
    <property type="evidence" value="ECO:0007669"/>
    <property type="project" value="InterPro"/>
</dbReference>
<protein>
    <recommendedName>
        <fullName evidence="4">Large ribosomal subunit protein P1</fullName>
    </recommendedName>
</protein>
<dbReference type="NCBIfam" id="TIGR03685">
    <property type="entry name" value="ribo_P1_arch"/>
    <property type="match status" value="1"/>
</dbReference>
<dbReference type="HAMAP" id="MF_01478">
    <property type="entry name" value="Ribosomal_L12_arch"/>
    <property type="match status" value="1"/>
</dbReference>
<gene>
    <name evidence="4" type="primary">rpl12</name>
    <name evidence="6" type="ORF">Metli_2150</name>
</gene>
<dbReference type="Proteomes" id="UP000005095">
    <property type="component" value="Chromosome"/>
</dbReference>
<dbReference type="GO" id="GO:0006414">
    <property type="term" value="P:translational elongation"/>
    <property type="evidence" value="ECO:0007669"/>
    <property type="project" value="InterPro"/>
</dbReference>
<dbReference type="AlphaFoldDB" id="J0S2F1"/>
<dbReference type="PATRIC" id="fig|28892.9.peg.2324"/>
<dbReference type="HOGENOM" id="CLU_114656_2_0_2"/>
<feature type="compositionally biased region" description="Gly residues" evidence="5">
    <location>
        <begin position="93"/>
        <end position="102"/>
    </location>
</feature>
<dbReference type="Pfam" id="PF00428">
    <property type="entry name" value="Ribosomal_60s"/>
    <property type="match status" value="1"/>
</dbReference>
<feature type="region of interest" description="Disordered" evidence="5">
    <location>
        <begin position="74"/>
        <end position="102"/>
    </location>
</feature>
<dbReference type="Gene3D" id="1.10.10.1410">
    <property type="match status" value="1"/>
</dbReference>